<proteinExistence type="inferred from homology"/>
<dbReference type="PROSITE" id="PS51221">
    <property type="entry name" value="TTL"/>
    <property type="match status" value="1"/>
</dbReference>
<evidence type="ECO:0000256" key="2">
    <source>
        <dbReference type="ARBA" id="ARBA00022598"/>
    </source>
</evidence>
<evidence type="ECO:0000313" key="8">
    <source>
        <dbReference type="Proteomes" id="UP000594454"/>
    </source>
</evidence>
<dbReference type="EMBL" id="LR899014">
    <property type="protein sequence ID" value="CAD7092455.1"/>
    <property type="molecule type" value="Genomic_DNA"/>
</dbReference>
<protein>
    <recommendedName>
        <fullName evidence="9">Tubulin polyglutamylase TTLL6</fullName>
    </recommendedName>
</protein>
<feature type="region of interest" description="Disordered" evidence="6">
    <location>
        <begin position="30"/>
        <end position="52"/>
    </location>
</feature>
<evidence type="ECO:0008006" key="9">
    <source>
        <dbReference type="Google" id="ProtNLM"/>
    </source>
</evidence>
<evidence type="ECO:0000256" key="4">
    <source>
        <dbReference type="ARBA" id="ARBA00022741"/>
    </source>
</evidence>
<name>A0A7R8V6A5_HERIL</name>
<evidence type="ECO:0000256" key="6">
    <source>
        <dbReference type="SAM" id="MobiDB-lite"/>
    </source>
</evidence>
<dbReference type="FunFam" id="3.30.470.20:FF:000009">
    <property type="entry name" value="tubulin polyglutamylase TTLL5 isoform X1"/>
    <property type="match status" value="1"/>
</dbReference>
<comment type="similarity">
    <text evidence="1">Belongs to the tubulin--tyrosine ligase family.</text>
</comment>
<evidence type="ECO:0000256" key="3">
    <source>
        <dbReference type="ARBA" id="ARBA00022701"/>
    </source>
</evidence>
<feature type="region of interest" description="Disordered" evidence="6">
    <location>
        <begin position="93"/>
        <end position="112"/>
    </location>
</feature>
<dbReference type="GO" id="GO:0015631">
    <property type="term" value="F:tubulin binding"/>
    <property type="evidence" value="ECO:0007669"/>
    <property type="project" value="TreeGrafter"/>
</dbReference>
<feature type="compositionally biased region" description="Polar residues" evidence="6">
    <location>
        <begin position="40"/>
        <end position="52"/>
    </location>
</feature>
<keyword evidence="2" id="KW-0436">Ligase</keyword>
<evidence type="ECO:0000256" key="5">
    <source>
        <dbReference type="ARBA" id="ARBA00022840"/>
    </source>
</evidence>
<dbReference type="FunCoup" id="A0A7R8V6A5">
    <property type="interactions" value="6"/>
</dbReference>
<dbReference type="InterPro" id="IPR004344">
    <property type="entry name" value="TTL/TTLL_fam"/>
</dbReference>
<dbReference type="GO" id="GO:0036064">
    <property type="term" value="C:ciliary basal body"/>
    <property type="evidence" value="ECO:0007669"/>
    <property type="project" value="TreeGrafter"/>
</dbReference>
<dbReference type="GO" id="GO:0000226">
    <property type="term" value="P:microtubule cytoskeleton organization"/>
    <property type="evidence" value="ECO:0007669"/>
    <property type="project" value="TreeGrafter"/>
</dbReference>
<gene>
    <name evidence="7" type="ORF">HERILL_LOCUS14814</name>
</gene>
<dbReference type="InParanoid" id="A0A7R8V6A5"/>
<dbReference type="GO" id="GO:0070740">
    <property type="term" value="F:tubulin-glutamic acid ligase activity"/>
    <property type="evidence" value="ECO:0007669"/>
    <property type="project" value="TreeGrafter"/>
</dbReference>
<dbReference type="PANTHER" id="PTHR12241">
    <property type="entry name" value="TUBULIN POLYGLUTAMYLASE"/>
    <property type="match status" value="1"/>
</dbReference>
<dbReference type="Gene3D" id="3.30.470.20">
    <property type="entry name" value="ATP-grasp fold, B domain"/>
    <property type="match status" value="1"/>
</dbReference>
<dbReference type="OrthoDB" id="202825at2759"/>
<keyword evidence="5" id="KW-0067">ATP-binding</keyword>
<dbReference type="AlphaFoldDB" id="A0A7R8V6A5"/>
<dbReference type="GO" id="GO:0005524">
    <property type="term" value="F:ATP binding"/>
    <property type="evidence" value="ECO:0007669"/>
    <property type="project" value="UniProtKB-KW"/>
</dbReference>
<keyword evidence="8" id="KW-1185">Reference proteome</keyword>
<dbReference type="PANTHER" id="PTHR12241:SF161">
    <property type="entry name" value="TUBULIN POLYGLUTAMYLASE TTLL6"/>
    <property type="match status" value="1"/>
</dbReference>
<dbReference type="GO" id="GO:0005874">
    <property type="term" value="C:microtubule"/>
    <property type="evidence" value="ECO:0007669"/>
    <property type="project" value="UniProtKB-KW"/>
</dbReference>
<evidence type="ECO:0000313" key="7">
    <source>
        <dbReference type="EMBL" id="CAD7092455.1"/>
    </source>
</evidence>
<reference evidence="7 8" key="1">
    <citation type="submission" date="2020-11" db="EMBL/GenBank/DDBJ databases">
        <authorList>
            <person name="Wallbank WR R."/>
            <person name="Pardo Diaz C."/>
            <person name="Kozak K."/>
            <person name="Martin S."/>
            <person name="Jiggins C."/>
            <person name="Moest M."/>
            <person name="Warren A I."/>
            <person name="Generalovic N T."/>
            <person name="Byers J.R.P. K."/>
            <person name="Montejo-Kovacevich G."/>
            <person name="Yen C E."/>
        </authorList>
    </citation>
    <scope>NUCLEOTIDE SEQUENCE [LARGE SCALE GENOMIC DNA]</scope>
</reference>
<dbReference type="Proteomes" id="UP000594454">
    <property type="component" value="Chromosome 6"/>
</dbReference>
<keyword evidence="3" id="KW-0493">Microtubule</keyword>
<feature type="compositionally biased region" description="Acidic residues" evidence="6">
    <location>
        <begin position="30"/>
        <end position="39"/>
    </location>
</feature>
<accession>A0A7R8V6A5</accession>
<keyword evidence="4" id="KW-0547">Nucleotide-binding</keyword>
<dbReference type="Pfam" id="PF03133">
    <property type="entry name" value="TTL"/>
    <property type="match status" value="1"/>
</dbReference>
<evidence type="ECO:0000256" key="1">
    <source>
        <dbReference type="ARBA" id="ARBA00006820"/>
    </source>
</evidence>
<sequence length="757" mass="87680">MKTKFKKFQTPRENVRLLIQPRQHVIIDEGEDTSCDDSADSPTVASETHSIPSNSSIVEVPCIIRKEDQNSSSDGFRALLKVNDDCYEVDINHDNRTPISEEDAGEESDGRNGPSICLAGTRYPCISRVCRSLGFKIVRESDLWNIYWTDSIQGVDMYKDMKRFQKVNHFPGMIEVCRKDLLARNLIRMLRLFPAEYNFFPKTWCFPADLGDAISYSRQYRNKTFILKPDTGAQGKGIWLTKNLKEIKPNERMICQVYVSKPLLIDGFKFDLRVYTLVTSVNPLRVFVYNEGLARFATSKYKEPSGHNTSNVYMHLTNYSVNKHSRTFSKDDELGSKRKFSTLNRILMNEGYDVEKLWNSIDEIIVKTLLSAWPVLKHNYHACFPCHDVVQACFEILGFDILVDSRMKPLLLEVNHSPSFHTDEQIDKEVKEALLHDTFQILNISVVDKKKILKEDKRRVQSRLLQKIRDNNKAAVDTDPINFDGVPHKVLLSPNTQQIAWEESHLGNFRRVMPAPNNPNKYTAFLILQNQSSIYSDTAASKRREEAAKQLRSEIIQKALKDQKYAAQNMRKQIDNSNEGTAEQKKKKVSTKKRWPVINNSINEVEERERIMLLSQRDFLIRSSGLVQLIFDSFYRHDLLSASDREKFKELYEQKQTEDVNSKQDFSHGEQCRIHNKQINQREALVTATVQHTQSNCRLPKVSGTEYPPEENLLSRYISSMPIANPSHMLERLQRVRGKYSELYRKTLPKDRDKFIS</sequence>
<dbReference type="SUPFAM" id="SSF56059">
    <property type="entry name" value="Glutathione synthetase ATP-binding domain-like"/>
    <property type="match status" value="1"/>
</dbReference>
<organism evidence="7 8">
    <name type="scientific">Hermetia illucens</name>
    <name type="common">Black soldier fly</name>
    <dbReference type="NCBI Taxonomy" id="343691"/>
    <lineage>
        <taxon>Eukaryota</taxon>
        <taxon>Metazoa</taxon>
        <taxon>Ecdysozoa</taxon>
        <taxon>Arthropoda</taxon>
        <taxon>Hexapoda</taxon>
        <taxon>Insecta</taxon>
        <taxon>Pterygota</taxon>
        <taxon>Neoptera</taxon>
        <taxon>Endopterygota</taxon>
        <taxon>Diptera</taxon>
        <taxon>Brachycera</taxon>
        <taxon>Stratiomyomorpha</taxon>
        <taxon>Stratiomyidae</taxon>
        <taxon>Hermetiinae</taxon>
        <taxon>Hermetia</taxon>
    </lineage>
</organism>